<keyword evidence="2" id="KW-1185">Reference proteome</keyword>
<gene>
    <name evidence="1" type="ORF">CTRU02_209259</name>
</gene>
<evidence type="ECO:0000313" key="2">
    <source>
        <dbReference type="Proteomes" id="UP000805649"/>
    </source>
</evidence>
<accession>A0ACC3YYK5</accession>
<reference evidence="1 2" key="1">
    <citation type="journal article" date="2020" name="Phytopathology">
        <title>Genome Sequence Resources of Colletotrichum truncatum, C. plurivorum, C. musicola, and C. sojae: Four Species Pathogenic to Soybean (Glycine max).</title>
        <authorList>
            <person name="Rogerio F."/>
            <person name="Boufleur T.R."/>
            <person name="Ciampi-Guillardi M."/>
            <person name="Sukno S.A."/>
            <person name="Thon M.R."/>
            <person name="Massola Junior N.S."/>
            <person name="Baroncelli R."/>
        </authorList>
    </citation>
    <scope>NUCLEOTIDE SEQUENCE [LARGE SCALE GENOMIC DNA]</scope>
    <source>
        <strain evidence="1 2">CMES1059</strain>
    </source>
</reference>
<protein>
    <submittedName>
        <fullName evidence="1">Peptidase m61 domain-containing protein</fullName>
    </submittedName>
</protein>
<sequence>MTWYYTVIFVVLCLVGHATARCKTQVNTTSLPRFHVTFTPDFAFNNYKLHGNLVLDGDFSPNETFLMLPTELFSLPGTKDGGNGLAAFDNKGSLPLGSNETIGPYSQPHRTWTVQRATEGPITISFTHQPAPVNVKALPGPLYDLRAGTNGLIGSMWAVVPAPSPLSNIEYNISLEWNITERQSAAFTWKDGKGRHIYQFNATLRQLLQTFFMVGDIKGYPSIPTNTTFGMYWLENPPFDISAVGTYVKDFLEFSSKFWQDAYQKSYHVFARINDEVAITPGGSALLQSFAFGYNKEAGISSDRIRTLLAHEMTHNWTPWRDGTLAERSRYNEGAAEYWSLRLLWRAGLMSSSDYLQEMNQRAFDYYTNPAVNMSDEAAQEIAWTLRPAQRIPYGRGMIHLLNIDTQLRTSESGRLEDIAIPFVQICRQQDACGAPEWFNLLRERLGEGAIHEWDQVSTGFPLIKPLDDSLGPCFDVVQNSSSPIVWVWQAKDGLDISSPDCLI</sequence>
<comment type="caution">
    <text evidence="1">The sequence shown here is derived from an EMBL/GenBank/DDBJ whole genome shotgun (WGS) entry which is preliminary data.</text>
</comment>
<organism evidence="1 2">
    <name type="scientific">Colletotrichum truncatum</name>
    <name type="common">Anthracnose fungus</name>
    <name type="synonym">Colletotrichum capsici</name>
    <dbReference type="NCBI Taxonomy" id="5467"/>
    <lineage>
        <taxon>Eukaryota</taxon>
        <taxon>Fungi</taxon>
        <taxon>Dikarya</taxon>
        <taxon>Ascomycota</taxon>
        <taxon>Pezizomycotina</taxon>
        <taxon>Sordariomycetes</taxon>
        <taxon>Hypocreomycetidae</taxon>
        <taxon>Glomerellales</taxon>
        <taxon>Glomerellaceae</taxon>
        <taxon>Colletotrichum</taxon>
        <taxon>Colletotrichum truncatum species complex</taxon>
    </lineage>
</organism>
<proteinExistence type="predicted"/>
<evidence type="ECO:0000313" key="1">
    <source>
        <dbReference type="EMBL" id="KAL0937043.1"/>
    </source>
</evidence>
<dbReference type="EMBL" id="VUJX02000005">
    <property type="protein sequence ID" value="KAL0937043.1"/>
    <property type="molecule type" value="Genomic_DNA"/>
</dbReference>
<name>A0ACC3YYK5_COLTU</name>
<dbReference type="Proteomes" id="UP000805649">
    <property type="component" value="Unassembled WGS sequence"/>
</dbReference>